<organism evidence="2 3">
    <name type="scientific">Gymnopilus dilepis</name>
    <dbReference type="NCBI Taxonomy" id="231916"/>
    <lineage>
        <taxon>Eukaryota</taxon>
        <taxon>Fungi</taxon>
        <taxon>Dikarya</taxon>
        <taxon>Basidiomycota</taxon>
        <taxon>Agaricomycotina</taxon>
        <taxon>Agaricomycetes</taxon>
        <taxon>Agaricomycetidae</taxon>
        <taxon>Agaricales</taxon>
        <taxon>Agaricineae</taxon>
        <taxon>Hymenogastraceae</taxon>
        <taxon>Gymnopilus</taxon>
    </lineage>
</organism>
<dbReference type="InParanoid" id="A0A409VPQ2"/>
<proteinExistence type="predicted"/>
<dbReference type="EMBL" id="NHYE01005601">
    <property type="protein sequence ID" value="PPQ68176.1"/>
    <property type="molecule type" value="Genomic_DNA"/>
</dbReference>
<keyword evidence="3" id="KW-1185">Reference proteome</keyword>
<comment type="caution">
    <text evidence="2">The sequence shown here is derived from an EMBL/GenBank/DDBJ whole genome shotgun (WGS) entry which is preliminary data.</text>
</comment>
<evidence type="ECO:0000256" key="1">
    <source>
        <dbReference type="SAM" id="MobiDB-lite"/>
    </source>
</evidence>
<evidence type="ECO:0000313" key="2">
    <source>
        <dbReference type="EMBL" id="PPQ68176.1"/>
    </source>
</evidence>
<name>A0A409VPQ2_9AGAR</name>
<feature type="compositionally biased region" description="Low complexity" evidence="1">
    <location>
        <begin position="269"/>
        <end position="280"/>
    </location>
</feature>
<reference evidence="2 3" key="1">
    <citation type="journal article" date="2018" name="Evol. Lett.">
        <title>Horizontal gene cluster transfer increased hallucinogenic mushroom diversity.</title>
        <authorList>
            <person name="Reynolds H.T."/>
            <person name="Vijayakumar V."/>
            <person name="Gluck-Thaler E."/>
            <person name="Korotkin H.B."/>
            <person name="Matheny P.B."/>
            <person name="Slot J.C."/>
        </authorList>
    </citation>
    <scope>NUCLEOTIDE SEQUENCE [LARGE SCALE GENOMIC DNA]</scope>
    <source>
        <strain evidence="2 3">SRW20</strain>
    </source>
</reference>
<feature type="compositionally biased region" description="Polar residues" evidence="1">
    <location>
        <begin position="247"/>
        <end position="268"/>
    </location>
</feature>
<dbReference type="AlphaFoldDB" id="A0A409VPQ2"/>
<feature type="compositionally biased region" description="Polar residues" evidence="1">
    <location>
        <begin position="281"/>
        <end position="298"/>
    </location>
</feature>
<accession>A0A409VPQ2</accession>
<dbReference type="Proteomes" id="UP000284706">
    <property type="component" value="Unassembled WGS sequence"/>
</dbReference>
<feature type="region of interest" description="Disordered" evidence="1">
    <location>
        <begin position="223"/>
        <end position="301"/>
    </location>
</feature>
<gene>
    <name evidence="2" type="ORF">CVT26_005781</name>
</gene>
<protein>
    <submittedName>
        <fullName evidence="2">Uncharacterized protein</fullName>
    </submittedName>
</protein>
<evidence type="ECO:0000313" key="3">
    <source>
        <dbReference type="Proteomes" id="UP000284706"/>
    </source>
</evidence>
<sequence>MVADYKLTADIVNRAIFLRTIYLRLLHPLALKFMDPLSQGATVAALPVAAIPAAVQLFQNPALDKWLRPQARIDKWTKRVDEVMRQVLAQREYVPIVALESFLELFKTYLVVRRTYQSMIAQGCSSWKGEARARGNEFATTSRLTVEQGWSVSQQASYTEGSCYIAHRNVPKNAAGQCSKCFPDHVDYNTLADPNADQAGLEIAIVGWIDVIRALKTELPSRRAAAEQQSARAGPSDSESDNGQGGSNSIDPVTQSAFPPKQTSSEMESSLPSTTLPRLSCESTSRPPSYSHSTSDTIEGSDPLELLAAQVRNMWNNVEGLVVRR</sequence>